<protein>
    <submittedName>
        <fullName evidence="4 5">HMG domain-containing protein 3-like isoform X1</fullName>
    </submittedName>
</protein>
<dbReference type="GO" id="GO:0003676">
    <property type="term" value="F:nucleic acid binding"/>
    <property type="evidence" value="ECO:0007669"/>
    <property type="project" value="InterPro"/>
</dbReference>
<evidence type="ECO:0000259" key="2">
    <source>
        <dbReference type="PROSITE" id="PS50158"/>
    </source>
</evidence>
<keyword evidence="1" id="KW-0479">Metal-binding</keyword>
<accession>A0A6P8I5K9</accession>
<sequence length="929" mass="104104">MERSSGLFTQQDGSEQSVETVILPPATKRGKGTCPGQNCEFSYACRKKPSTCPKCGYYLGGNATDTVKEDTSISFATKLKVGALPENYDLYSVKISRRGRDYRCFVQVSTINDEHICYYEKCRVQRSAALISNSNSFQCEHVKTAKESSIEADVLPLSQTALPSLPFPTSMKEELREYIEKASLKKTPPIQQVSLNNYVLVCARTLRNPLGLLHLRVDAKKNKFSCGQDGSRTSTKPYRSKCVHFCLYGWATLNIQQSSIVSLIPGAQVAHNQLQYSNHDNVSSDIVQTVATHPNKAIQRNSTVQLLKKVVKIPEDATALSPIFKLIESRNAATTTLLDMMRSGKRIELHFNEVAWKTYFEPEEQECLLCSSTLSDTLNVQGSNGEGWLVTMTHILPMTCKVKKCTNGNCMAIYSYHDVQSGLFNIANKILVSLDILFLIREHVKQGVLPSHAVEAIMSMTLAKSPAAAQKINGEKRRYIEQHLFKGYWAYECLTVRNYDDCICGLCGVAPKLEVGESSYRETMSLSGVKIDWPQVQFPTDIPVDVHAFWNELENKSLEQSAFASVDLITSYEGIKIAAFIPPSQCSDTVVNTESLKTSSKTANITGFQGNTSKLAGLVQSGVLMPQSLSQYSHNDLYSLCQRCDIPVNETDSKIVLENHLELGYSYVMSGRSTCHSFTSASNYSGGKVYKMCPHQVLTASKYTVRPESARDHVDLLKSCKYWPPVYLTDIACSVAQHAECRFPALTRHVWGNKQGCFETPSLYDDPQPTSCPELQMPELQSAPTILLDSEDPLIHPTTASKERRILTARYHEKGNTHQLKSCEYHSIELCPELVPYKNCLVQSRHGNRAKDAKRKTIASLNFHHYFLYGRLMDYFSNLAIAKQQLELISKQCHEGQTIVRDKYQRFVIVCSKCFYGGHLAKDCPYNTQ</sequence>
<dbReference type="GeneID" id="116296186"/>
<dbReference type="PANTHER" id="PTHR17609:SF4">
    <property type="match status" value="1"/>
</dbReference>
<keyword evidence="3" id="KW-1185">Reference proteome</keyword>
<reference evidence="4 5" key="1">
    <citation type="submission" date="2025-04" db="UniProtKB">
        <authorList>
            <consortium name="RefSeq"/>
        </authorList>
    </citation>
    <scope>IDENTIFICATION</scope>
    <source>
        <tissue evidence="4 5">Tentacle</tissue>
    </source>
</reference>
<evidence type="ECO:0000313" key="3">
    <source>
        <dbReference type="Proteomes" id="UP000515163"/>
    </source>
</evidence>
<dbReference type="OrthoDB" id="8948380at2759"/>
<evidence type="ECO:0000313" key="5">
    <source>
        <dbReference type="RefSeq" id="XP_031560029.1"/>
    </source>
</evidence>
<dbReference type="Proteomes" id="UP000515163">
    <property type="component" value="Unplaced"/>
</dbReference>
<dbReference type="Pfam" id="PF18717">
    <property type="entry name" value="CxC4"/>
    <property type="match status" value="1"/>
</dbReference>
<keyword evidence="1" id="KW-0862">Zinc</keyword>
<dbReference type="InterPro" id="IPR001878">
    <property type="entry name" value="Znf_CCHC"/>
</dbReference>
<dbReference type="InterPro" id="IPR039598">
    <property type="entry name" value="HMGXB3"/>
</dbReference>
<evidence type="ECO:0000313" key="6">
    <source>
        <dbReference type="RefSeq" id="XP_031560030.1"/>
    </source>
</evidence>
<dbReference type="RefSeq" id="XP_031560028.1">
    <property type="nucleotide sequence ID" value="XM_031704168.1"/>
</dbReference>
<evidence type="ECO:0000256" key="1">
    <source>
        <dbReference type="PROSITE-ProRule" id="PRU00047"/>
    </source>
</evidence>
<dbReference type="RefSeq" id="XP_031560030.1">
    <property type="nucleotide sequence ID" value="XM_031704170.1"/>
</dbReference>
<dbReference type="KEGG" id="aten:116296186"/>
<name>A0A6P8I5K9_ACTTE</name>
<feature type="domain" description="CCHC-type" evidence="2">
    <location>
        <begin position="911"/>
        <end position="925"/>
    </location>
</feature>
<dbReference type="GO" id="GO:0008270">
    <property type="term" value="F:zinc ion binding"/>
    <property type="evidence" value="ECO:0007669"/>
    <property type="project" value="UniProtKB-KW"/>
</dbReference>
<proteinExistence type="predicted"/>
<evidence type="ECO:0000313" key="4">
    <source>
        <dbReference type="RefSeq" id="XP_031560028.1"/>
    </source>
</evidence>
<dbReference type="RefSeq" id="XP_031560029.1">
    <property type="nucleotide sequence ID" value="XM_031704169.1"/>
</dbReference>
<dbReference type="PROSITE" id="PS50158">
    <property type="entry name" value="ZF_CCHC"/>
    <property type="match status" value="1"/>
</dbReference>
<keyword evidence="1" id="KW-0863">Zinc-finger</keyword>
<dbReference type="PANTHER" id="PTHR17609">
    <property type="entry name" value="HMG DOMAIN-CONTAINING PROTEIN 3"/>
    <property type="match status" value="1"/>
</dbReference>
<organism evidence="3 6">
    <name type="scientific">Actinia tenebrosa</name>
    <name type="common">Australian red waratah sea anemone</name>
    <dbReference type="NCBI Taxonomy" id="6105"/>
    <lineage>
        <taxon>Eukaryota</taxon>
        <taxon>Metazoa</taxon>
        <taxon>Cnidaria</taxon>
        <taxon>Anthozoa</taxon>
        <taxon>Hexacorallia</taxon>
        <taxon>Actiniaria</taxon>
        <taxon>Actiniidae</taxon>
        <taxon>Actinia</taxon>
    </lineage>
</organism>
<gene>
    <name evidence="4 5 6" type="primary">LOC116296186</name>
</gene>
<dbReference type="InterPro" id="IPR040648">
    <property type="entry name" value="HMGXB3_CxC4"/>
</dbReference>
<dbReference type="AlphaFoldDB" id="A0A6P8I5K9"/>